<proteinExistence type="predicted"/>
<sequence>MATLLRSQTPVQDAYGATAQAPDSISSRGYGTRSGSRPNSFAASSSAYNLAHGAVVEPSALPRAGRFHEDFDAATQRGSVVLEGPSSAGMQRSVSQMSSRSATPTRSGTGTLKKKSSLSKRGSMRRSGSKRSLRAGSVRSLVLGDKEKYGVEGADDQNSAFYIPIPTDGTPTEVLANRFQAWRKTLKDLIIFFKEIQKSYEARAKLFLSASNVINNTSLPPTFLKSGGLGDATEVLRDFHRQGYLEATKAAEVESEVVSQLMGLRNDLQKKTKEIRSLSGDFRNSVDKEVEATRKSVRQLHESLGLVDTDPSATSGKGDPFIVRLSVDKQIEKQIEEENYLHRAFLNLENSGRELESIVVSEIQKAYNAYASILKREADETYDTVNKLRAGPISMPHDHEWNSFIATTDELVDPRVPLRDVENISYPGKDHPAAAEVRSGMLERKSKYLKSYTPGWYVLSPTHLHEFKSADRVAWQTPVMSLYLPEQKLGTHSQPDSTSHKFMLKGRQTGTMHRGHSWVFRAESHETMMAWYEDIESLISKTGEARNAFVRRHVRTVSGNSYRTSIDGVMDEDEADRTPYSPESAVLNQERPASQPREPGGRFPSDVQIDRHLQAPLSPSSGESSGERDLLAAAGSLSDHFDPNARPMSNRGIDENQSRSAAGSEGPRSPFERHDSYYGGWMSPTDSVARQKQQEAQQTYSASGNQGSRFYRDSSSQPQTFFVAGMGSGSSRDSSVVQQRNRGESASTAPTTTNVTDHTHNTVPTSIDEGPEPSISGSEKPLNDAQRKTLDPAAEVSSAKTVPVMSSGGVTTEGKRPSAQSKNSVSTLELRIPGHYPPANVSA</sequence>
<feature type="compositionally biased region" description="Low complexity" evidence="2">
    <location>
        <begin position="90"/>
        <end position="111"/>
    </location>
</feature>
<evidence type="ECO:0000259" key="3">
    <source>
        <dbReference type="PROSITE" id="PS50003"/>
    </source>
</evidence>
<feature type="region of interest" description="Disordered" evidence="2">
    <location>
        <begin position="1"/>
        <end position="43"/>
    </location>
</feature>
<dbReference type="AlphaFoldDB" id="A0A2I2GBJ0"/>
<name>A0A2I2GBJ0_9EURO</name>
<dbReference type="InterPro" id="IPR001849">
    <property type="entry name" value="PH_domain"/>
</dbReference>
<dbReference type="Proteomes" id="UP000234275">
    <property type="component" value="Unassembled WGS sequence"/>
</dbReference>
<feature type="compositionally biased region" description="Polar residues" evidence="2">
    <location>
        <begin position="729"/>
        <end position="747"/>
    </location>
</feature>
<dbReference type="EMBL" id="MSFO01000003">
    <property type="protein sequence ID" value="PLB50246.1"/>
    <property type="molecule type" value="Genomic_DNA"/>
</dbReference>
<feature type="region of interest" description="Disordered" evidence="2">
    <location>
        <begin position="637"/>
        <end position="843"/>
    </location>
</feature>
<dbReference type="STRING" id="1392250.A0A2I2GBJ0"/>
<dbReference type="OrthoDB" id="5598057at2759"/>
<dbReference type="CDD" id="cd13311">
    <property type="entry name" value="PH_Slm1"/>
    <property type="match status" value="1"/>
</dbReference>
<dbReference type="InterPro" id="IPR043453">
    <property type="entry name" value="Slm1_PH"/>
</dbReference>
<dbReference type="PANTHER" id="PTHR31941:SF16">
    <property type="entry name" value="PHOSPHATIDYLINOSITOL 4,5-BISPHOSPHATE-BINDING PROTEIN SLM1-RELATED"/>
    <property type="match status" value="1"/>
</dbReference>
<dbReference type="InterPro" id="IPR011993">
    <property type="entry name" value="PH-like_dom_sf"/>
</dbReference>
<comment type="caution">
    <text evidence="4">The sequence shown here is derived from an EMBL/GenBank/DDBJ whole genome shotgun (WGS) entry which is preliminary data.</text>
</comment>
<feature type="region of interest" description="Disordered" evidence="2">
    <location>
        <begin position="78"/>
        <end position="135"/>
    </location>
</feature>
<accession>A0A2I2GBJ0</accession>
<dbReference type="InterPro" id="IPR046868">
    <property type="entry name" value="BAR_4"/>
</dbReference>
<dbReference type="SMART" id="SM00233">
    <property type="entry name" value="PH"/>
    <property type="match status" value="1"/>
</dbReference>
<evidence type="ECO:0000313" key="5">
    <source>
        <dbReference type="Proteomes" id="UP000234275"/>
    </source>
</evidence>
<dbReference type="RefSeq" id="XP_024705548.1">
    <property type="nucleotide sequence ID" value="XM_024850726.1"/>
</dbReference>
<feature type="compositionally biased region" description="Polar residues" evidence="2">
    <location>
        <begin position="684"/>
        <end position="720"/>
    </location>
</feature>
<feature type="compositionally biased region" description="Low complexity" evidence="2">
    <location>
        <begin position="24"/>
        <end position="37"/>
    </location>
</feature>
<keyword evidence="1" id="KW-0597">Phosphoprotein</keyword>
<dbReference type="Gene3D" id="2.30.29.30">
    <property type="entry name" value="Pleckstrin-homology domain (PH domain)/Phosphotyrosine-binding domain (PTB)"/>
    <property type="match status" value="1"/>
</dbReference>
<dbReference type="InterPro" id="IPR046869">
    <property type="entry name" value="SLM1/RGC1-like_PH"/>
</dbReference>
<dbReference type="Pfam" id="PF20400">
    <property type="entry name" value="BAR_4"/>
    <property type="match status" value="1"/>
</dbReference>
<gene>
    <name evidence="4" type="ORF">P170DRAFT_445595</name>
</gene>
<protein>
    <submittedName>
        <fullName evidence="4">PH domain protein</fullName>
    </submittedName>
</protein>
<feature type="domain" description="PH" evidence="3">
    <location>
        <begin position="435"/>
        <end position="540"/>
    </location>
</feature>
<dbReference type="SUPFAM" id="SSF50729">
    <property type="entry name" value="PH domain-like"/>
    <property type="match status" value="1"/>
</dbReference>
<dbReference type="VEuPathDB" id="FungiDB:P170DRAFT_445595"/>
<feature type="compositionally biased region" description="Low complexity" evidence="2">
    <location>
        <begin position="748"/>
        <end position="765"/>
    </location>
</feature>
<feature type="region of interest" description="Disordered" evidence="2">
    <location>
        <begin position="563"/>
        <end position="606"/>
    </location>
</feature>
<dbReference type="PANTHER" id="PTHR31941">
    <property type="entry name" value="CYTOSKELETAL SIGNALING PROTEIN SLM1"/>
    <property type="match status" value="1"/>
</dbReference>
<evidence type="ECO:0000256" key="2">
    <source>
        <dbReference type="SAM" id="MobiDB-lite"/>
    </source>
</evidence>
<dbReference type="GeneID" id="36558425"/>
<organism evidence="4 5">
    <name type="scientific">Aspergillus steynii IBT 23096</name>
    <dbReference type="NCBI Taxonomy" id="1392250"/>
    <lineage>
        <taxon>Eukaryota</taxon>
        <taxon>Fungi</taxon>
        <taxon>Dikarya</taxon>
        <taxon>Ascomycota</taxon>
        <taxon>Pezizomycotina</taxon>
        <taxon>Eurotiomycetes</taxon>
        <taxon>Eurotiomycetidae</taxon>
        <taxon>Eurotiales</taxon>
        <taxon>Aspergillaceae</taxon>
        <taxon>Aspergillus</taxon>
        <taxon>Aspergillus subgen. Circumdati</taxon>
    </lineage>
</organism>
<feature type="compositionally biased region" description="Polar residues" evidence="2">
    <location>
        <begin position="1"/>
        <end position="11"/>
    </location>
</feature>
<dbReference type="Pfam" id="PF20399">
    <property type="entry name" value="PH_20"/>
    <property type="match status" value="1"/>
</dbReference>
<dbReference type="PROSITE" id="PS50003">
    <property type="entry name" value="PH_DOMAIN"/>
    <property type="match status" value="1"/>
</dbReference>
<evidence type="ECO:0000313" key="4">
    <source>
        <dbReference type="EMBL" id="PLB50246.1"/>
    </source>
</evidence>
<feature type="compositionally biased region" description="Basic residues" evidence="2">
    <location>
        <begin position="112"/>
        <end position="133"/>
    </location>
</feature>
<feature type="compositionally biased region" description="Polar residues" evidence="2">
    <location>
        <begin position="818"/>
        <end position="827"/>
    </location>
</feature>
<evidence type="ECO:0000256" key="1">
    <source>
        <dbReference type="ARBA" id="ARBA00022553"/>
    </source>
</evidence>
<feature type="compositionally biased region" description="Basic and acidic residues" evidence="2">
    <location>
        <begin position="781"/>
        <end position="790"/>
    </location>
</feature>
<reference evidence="4 5" key="1">
    <citation type="submission" date="2016-12" db="EMBL/GenBank/DDBJ databases">
        <title>The genomes of Aspergillus section Nigri reveals drivers in fungal speciation.</title>
        <authorList>
            <consortium name="DOE Joint Genome Institute"/>
            <person name="Vesth T.C."/>
            <person name="Nybo J."/>
            <person name="Theobald S."/>
            <person name="Brandl J."/>
            <person name="Frisvad J.C."/>
            <person name="Nielsen K.F."/>
            <person name="Lyhne E.K."/>
            <person name="Kogle M.E."/>
            <person name="Kuo A."/>
            <person name="Riley R."/>
            <person name="Clum A."/>
            <person name="Nolan M."/>
            <person name="Lipzen A."/>
            <person name="Salamov A."/>
            <person name="Henrissat B."/>
            <person name="Wiebenga A."/>
            <person name="De Vries R.P."/>
            <person name="Grigoriev I.V."/>
            <person name="Mortensen U.H."/>
            <person name="Andersen M.R."/>
            <person name="Baker S.E."/>
        </authorList>
    </citation>
    <scope>NUCLEOTIDE SEQUENCE [LARGE SCALE GENOMIC DNA]</scope>
    <source>
        <strain evidence="4 5">IBT 23096</strain>
    </source>
</reference>
<keyword evidence="5" id="KW-1185">Reference proteome</keyword>